<organism evidence="2 3">
    <name type="scientific">Araneus ventricosus</name>
    <name type="common">Orbweaver spider</name>
    <name type="synonym">Epeira ventricosa</name>
    <dbReference type="NCBI Taxonomy" id="182803"/>
    <lineage>
        <taxon>Eukaryota</taxon>
        <taxon>Metazoa</taxon>
        <taxon>Ecdysozoa</taxon>
        <taxon>Arthropoda</taxon>
        <taxon>Chelicerata</taxon>
        <taxon>Arachnida</taxon>
        <taxon>Araneae</taxon>
        <taxon>Araneomorphae</taxon>
        <taxon>Entelegynae</taxon>
        <taxon>Araneoidea</taxon>
        <taxon>Araneidae</taxon>
        <taxon>Araneus</taxon>
    </lineage>
</organism>
<dbReference type="Proteomes" id="UP000499080">
    <property type="component" value="Unassembled WGS sequence"/>
</dbReference>
<accession>A0A4Y1ZL72</accession>
<reference evidence="2 3" key="1">
    <citation type="journal article" date="2019" name="Sci. Rep.">
        <title>Orb-weaving spider Araneus ventricosus genome elucidates the spidroin gene catalogue.</title>
        <authorList>
            <person name="Kono N."/>
            <person name="Nakamura H."/>
            <person name="Ohtoshi R."/>
            <person name="Moran D.A.P."/>
            <person name="Shinohara A."/>
            <person name="Yoshida Y."/>
            <person name="Fujiwara M."/>
            <person name="Mori M."/>
            <person name="Tomita M."/>
            <person name="Arakawa K."/>
        </authorList>
    </citation>
    <scope>NUCLEOTIDE SEQUENCE [LARGE SCALE GENOMIC DNA]</scope>
</reference>
<dbReference type="AlphaFoldDB" id="A0A4Y1ZL72"/>
<protein>
    <submittedName>
        <fullName evidence="2">Uncharacterized protein</fullName>
    </submittedName>
</protein>
<name>A0A4Y1ZL72_ARAVE</name>
<dbReference type="EMBL" id="BGPR01150674">
    <property type="protein sequence ID" value="GBL55108.1"/>
    <property type="molecule type" value="Genomic_DNA"/>
</dbReference>
<proteinExistence type="predicted"/>
<evidence type="ECO:0000313" key="2">
    <source>
        <dbReference type="EMBL" id="GBL55108.1"/>
    </source>
</evidence>
<sequence>MLLSLTAIFWTGYTMVFAETLTQKHLFTLMCSGTLHLSFLLLQMIPATITNESADRTKIAIQRLPYRIPMNREELENKIRKDFSQEFHLTFWKISVFDRSFVLTCFGTFLTYGILSATLGRQ</sequence>
<keyword evidence="3" id="KW-1185">Reference proteome</keyword>
<dbReference type="OrthoDB" id="6467226at2759"/>
<evidence type="ECO:0000313" key="1">
    <source>
        <dbReference type="EMBL" id="GBL55035.1"/>
    </source>
</evidence>
<gene>
    <name evidence="2" type="ORF">AVEN_165082_1</name>
    <name evidence="1" type="ORF">AVEN_54796_1</name>
</gene>
<comment type="caution">
    <text evidence="2">The sequence shown here is derived from an EMBL/GenBank/DDBJ whole genome shotgun (WGS) entry which is preliminary data.</text>
</comment>
<dbReference type="EMBL" id="BGPR01150663">
    <property type="protein sequence ID" value="GBL55035.1"/>
    <property type="molecule type" value="Genomic_DNA"/>
</dbReference>
<evidence type="ECO:0000313" key="3">
    <source>
        <dbReference type="Proteomes" id="UP000499080"/>
    </source>
</evidence>